<protein>
    <recommendedName>
        <fullName evidence="4">Transmembrane protein</fullName>
    </recommendedName>
</protein>
<gene>
    <name evidence="2" type="ORF">IAC35_06860</name>
</gene>
<reference evidence="2" key="1">
    <citation type="submission" date="2020-10" db="EMBL/GenBank/DDBJ databases">
        <authorList>
            <person name="Gilroy R."/>
        </authorList>
    </citation>
    <scope>NUCLEOTIDE SEQUENCE</scope>
    <source>
        <strain evidence="2">ChiHecec2B26-709</strain>
    </source>
</reference>
<evidence type="ECO:0008006" key="4">
    <source>
        <dbReference type="Google" id="ProtNLM"/>
    </source>
</evidence>
<feature type="transmembrane region" description="Helical" evidence="1">
    <location>
        <begin position="72"/>
        <end position="93"/>
    </location>
</feature>
<dbReference type="AlphaFoldDB" id="A0A9D1KHA0"/>
<feature type="transmembrane region" description="Helical" evidence="1">
    <location>
        <begin position="12"/>
        <end position="31"/>
    </location>
</feature>
<sequence length="142" mass="15081">MKLNKIFTWSMVALLVIGFALAIWGFVVGFTTNDGQPIDVMLYYAYVLIGIALVAWVIIGGIVLAKDNPKSLLTVVLGVVALAIVCLVAYFIASGSAIPGRDDAASTLKLTDTVLNLIYLLAGLTVAAIVVGEIRLSINNRK</sequence>
<dbReference type="Proteomes" id="UP000886881">
    <property type="component" value="Unassembled WGS sequence"/>
</dbReference>
<evidence type="ECO:0000313" key="2">
    <source>
        <dbReference type="EMBL" id="HIT47561.1"/>
    </source>
</evidence>
<name>A0A9D1KHA0_9BACT</name>
<proteinExistence type="predicted"/>
<evidence type="ECO:0000256" key="1">
    <source>
        <dbReference type="SAM" id="Phobius"/>
    </source>
</evidence>
<reference evidence="2" key="2">
    <citation type="journal article" date="2021" name="PeerJ">
        <title>Extensive microbial diversity within the chicken gut microbiome revealed by metagenomics and culture.</title>
        <authorList>
            <person name="Gilroy R."/>
            <person name="Ravi A."/>
            <person name="Getino M."/>
            <person name="Pursley I."/>
            <person name="Horton D.L."/>
            <person name="Alikhan N.F."/>
            <person name="Baker D."/>
            <person name="Gharbi K."/>
            <person name="Hall N."/>
            <person name="Watson M."/>
            <person name="Adriaenssens E.M."/>
            <person name="Foster-Nyarko E."/>
            <person name="Jarju S."/>
            <person name="Secka A."/>
            <person name="Antonio M."/>
            <person name="Oren A."/>
            <person name="Chaudhuri R.R."/>
            <person name="La Ragione R."/>
            <person name="Hildebrand F."/>
            <person name="Pallen M.J."/>
        </authorList>
    </citation>
    <scope>NUCLEOTIDE SEQUENCE</scope>
    <source>
        <strain evidence="2">ChiHecec2B26-709</strain>
    </source>
</reference>
<evidence type="ECO:0000313" key="3">
    <source>
        <dbReference type="Proteomes" id="UP000886881"/>
    </source>
</evidence>
<keyword evidence="1" id="KW-0472">Membrane</keyword>
<keyword evidence="1" id="KW-1133">Transmembrane helix</keyword>
<comment type="caution">
    <text evidence="2">The sequence shown here is derived from an EMBL/GenBank/DDBJ whole genome shotgun (WGS) entry which is preliminary data.</text>
</comment>
<accession>A0A9D1KHA0</accession>
<feature type="transmembrane region" description="Helical" evidence="1">
    <location>
        <begin position="113"/>
        <end position="132"/>
    </location>
</feature>
<dbReference type="EMBL" id="DVLC01000123">
    <property type="protein sequence ID" value="HIT47561.1"/>
    <property type="molecule type" value="Genomic_DNA"/>
</dbReference>
<organism evidence="2 3">
    <name type="scientific">Candidatus Cryptobacteroides merdipullorum</name>
    <dbReference type="NCBI Taxonomy" id="2840771"/>
    <lineage>
        <taxon>Bacteria</taxon>
        <taxon>Pseudomonadati</taxon>
        <taxon>Bacteroidota</taxon>
        <taxon>Bacteroidia</taxon>
        <taxon>Bacteroidales</taxon>
        <taxon>Candidatus Cryptobacteroides</taxon>
    </lineage>
</organism>
<feature type="transmembrane region" description="Helical" evidence="1">
    <location>
        <begin position="43"/>
        <end position="65"/>
    </location>
</feature>
<keyword evidence="1" id="KW-0812">Transmembrane</keyword>